<dbReference type="PANTHER" id="PTHR36503:SF1">
    <property type="entry name" value="BLR2520 PROTEIN"/>
    <property type="match status" value="1"/>
</dbReference>
<dbReference type="EMBL" id="JACHWR010000004">
    <property type="protein sequence ID" value="MBB3044824.1"/>
    <property type="molecule type" value="Genomic_DNA"/>
</dbReference>
<dbReference type="Proteomes" id="UP000589626">
    <property type="component" value="Unassembled WGS sequence"/>
</dbReference>
<dbReference type="SUPFAM" id="SSF54593">
    <property type="entry name" value="Glyoxalase/Bleomycin resistance protein/Dihydroxybiphenyl dioxygenase"/>
    <property type="match status" value="1"/>
</dbReference>
<protein>
    <recommendedName>
        <fullName evidence="1">VOC domain-containing protein</fullName>
    </recommendedName>
</protein>
<gene>
    <name evidence="2" type="ORF">FHU40_004677</name>
</gene>
<dbReference type="RefSeq" id="WP_183594850.1">
    <property type="nucleotide sequence ID" value="NZ_JACHWR010000004.1"/>
</dbReference>
<accession>A0A7W4Z2T9</accession>
<evidence type="ECO:0000313" key="2">
    <source>
        <dbReference type="EMBL" id="MBB3044824.1"/>
    </source>
</evidence>
<dbReference type="Gene3D" id="3.10.180.10">
    <property type="entry name" value="2,3-Dihydroxybiphenyl 1,2-Dioxygenase, domain 1"/>
    <property type="match status" value="1"/>
</dbReference>
<dbReference type="PROSITE" id="PS51819">
    <property type="entry name" value="VOC"/>
    <property type="match status" value="1"/>
</dbReference>
<dbReference type="PANTHER" id="PTHR36503">
    <property type="entry name" value="BLR2520 PROTEIN"/>
    <property type="match status" value="1"/>
</dbReference>
<evidence type="ECO:0000313" key="3">
    <source>
        <dbReference type="Proteomes" id="UP000589626"/>
    </source>
</evidence>
<dbReference type="InterPro" id="IPR004360">
    <property type="entry name" value="Glyas_Fos-R_dOase_dom"/>
</dbReference>
<dbReference type="Pfam" id="PF00903">
    <property type="entry name" value="Glyoxalase"/>
    <property type="match status" value="1"/>
</dbReference>
<sequence>MDTFVTLALPTGDRRAAYDFHRALGHDTPGDLAEDGVPEPLRVALNAGAEVMYIPTGGFGWVTAGRPTAERGTTECLVGVALAGRAEVDAFAARAAAAGGEVVTGATERPWGIYSCVVADPDGHLWEAAAPLA</sequence>
<comment type="caution">
    <text evidence="2">The sequence shown here is derived from an EMBL/GenBank/DDBJ whole genome shotgun (WGS) entry which is preliminary data.</text>
</comment>
<evidence type="ECO:0000259" key="1">
    <source>
        <dbReference type="PROSITE" id="PS51819"/>
    </source>
</evidence>
<proteinExistence type="predicted"/>
<dbReference type="InterPro" id="IPR029068">
    <property type="entry name" value="Glyas_Bleomycin-R_OHBP_Dase"/>
</dbReference>
<feature type="domain" description="VOC" evidence="1">
    <location>
        <begin position="3"/>
        <end position="131"/>
    </location>
</feature>
<keyword evidence="3" id="KW-1185">Reference proteome</keyword>
<reference evidence="2 3" key="1">
    <citation type="submission" date="2020-08" db="EMBL/GenBank/DDBJ databases">
        <title>Sequencing the genomes of 1000 actinobacteria strains.</title>
        <authorList>
            <person name="Klenk H.-P."/>
        </authorList>
    </citation>
    <scope>NUCLEOTIDE SEQUENCE [LARGE SCALE GENOMIC DNA]</scope>
    <source>
        <strain evidence="2 3">DSM 105498</strain>
    </source>
</reference>
<dbReference type="InterPro" id="IPR037523">
    <property type="entry name" value="VOC_core"/>
</dbReference>
<organism evidence="2 3">
    <name type="scientific">Nocardioides soli</name>
    <dbReference type="NCBI Taxonomy" id="1036020"/>
    <lineage>
        <taxon>Bacteria</taxon>
        <taxon>Bacillati</taxon>
        <taxon>Actinomycetota</taxon>
        <taxon>Actinomycetes</taxon>
        <taxon>Propionibacteriales</taxon>
        <taxon>Nocardioidaceae</taxon>
        <taxon>Nocardioides</taxon>
    </lineage>
</organism>
<dbReference type="AlphaFoldDB" id="A0A7W4Z2T9"/>
<name>A0A7W4Z2T9_9ACTN</name>